<organism evidence="2 3">
    <name type="scientific">Blattamonas nauphoetae</name>
    <dbReference type="NCBI Taxonomy" id="2049346"/>
    <lineage>
        <taxon>Eukaryota</taxon>
        <taxon>Metamonada</taxon>
        <taxon>Preaxostyla</taxon>
        <taxon>Oxymonadida</taxon>
        <taxon>Blattamonas</taxon>
    </lineage>
</organism>
<feature type="compositionally biased region" description="Polar residues" evidence="1">
    <location>
        <begin position="186"/>
        <end position="196"/>
    </location>
</feature>
<comment type="caution">
    <text evidence="2">The sequence shown here is derived from an EMBL/GenBank/DDBJ whole genome shotgun (WGS) entry which is preliminary data.</text>
</comment>
<feature type="compositionally biased region" description="Basic and acidic residues" evidence="1">
    <location>
        <begin position="416"/>
        <end position="425"/>
    </location>
</feature>
<feature type="compositionally biased region" description="Basic and acidic residues" evidence="1">
    <location>
        <begin position="462"/>
        <end position="472"/>
    </location>
</feature>
<feature type="compositionally biased region" description="Basic and acidic residues" evidence="1">
    <location>
        <begin position="121"/>
        <end position="139"/>
    </location>
</feature>
<dbReference type="Proteomes" id="UP001281761">
    <property type="component" value="Unassembled WGS sequence"/>
</dbReference>
<feature type="region of interest" description="Disordered" evidence="1">
    <location>
        <begin position="305"/>
        <end position="333"/>
    </location>
</feature>
<feature type="compositionally biased region" description="Basic and acidic residues" evidence="1">
    <location>
        <begin position="313"/>
        <end position="333"/>
    </location>
</feature>
<accession>A0ABQ9YES5</accession>
<proteinExistence type="predicted"/>
<gene>
    <name evidence="2" type="ORF">BLNAU_2939</name>
</gene>
<evidence type="ECO:0000313" key="2">
    <source>
        <dbReference type="EMBL" id="KAK2962279.1"/>
    </source>
</evidence>
<feature type="compositionally biased region" description="Basic and acidic residues" evidence="1">
    <location>
        <begin position="176"/>
        <end position="185"/>
    </location>
</feature>
<feature type="compositionally biased region" description="Polar residues" evidence="1">
    <location>
        <begin position="389"/>
        <end position="398"/>
    </location>
</feature>
<keyword evidence="3" id="KW-1185">Reference proteome</keyword>
<dbReference type="EMBL" id="JARBJD010000012">
    <property type="protein sequence ID" value="KAK2962279.1"/>
    <property type="molecule type" value="Genomic_DNA"/>
</dbReference>
<protein>
    <submittedName>
        <fullName evidence="2">Uncharacterized protein</fullName>
    </submittedName>
</protein>
<feature type="compositionally biased region" description="Basic and acidic residues" evidence="1">
    <location>
        <begin position="479"/>
        <end position="499"/>
    </location>
</feature>
<reference evidence="2 3" key="1">
    <citation type="journal article" date="2022" name="bioRxiv">
        <title>Genomics of Preaxostyla Flagellates Illuminates Evolutionary Transitions and the Path Towards Mitochondrial Loss.</title>
        <authorList>
            <person name="Novak L.V.F."/>
            <person name="Treitli S.C."/>
            <person name="Pyrih J."/>
            <person name="Halakuc P."/>
            <person name="Pipaliya S.V."/>
            <person name="Vacek V."/>
            <person name="Brzon O."/>
            <person name="Soukal P."/>
            <person name="Eme L."/>
            <person name="Dacks J.B."/>
            <person name="Karnkowska A."/>
            <person name="Elias M."/>
            <person name="Hampl V."/>
        </authorList>
    </citation>
    <scope>NUCLEOTIDE SEQUENCE [LARGE SCALE GENOMIC DNA]</scope>
    <source>
        <strain evidence="2">NAU3</strain>
        <tissue evidence="2">Gut</tissue>
    </source>
</reference>
<feature type="compositionally biased region" description="Polar residues" evidence="1">
    <location>
        <begin position="30"/>
        <end position="44"/>
    </location>
</feature>
<evidence type="ECO:0000256" key="1">
    <source>
        <dbReference type="SAM" id="MobiDB-lite"/>
    </source>
</evidence>
<sequence length="521" mass="59922">MSNNRAGYASMHVSKGGRTPTGIPKLASTAPKQKQGFKTSQSSGRDMGPPSPRNSMSLTSPRSQTKRKQMALKPGLVNNGMGFFSSLMDGTEGGQELGDIQTSPDAERRAQMMEHEDDEPVRDLPRKASLPDRTERSVRNDLTPPRNRSDVWGRSGSIGRRDETVADALTSPTDRSNSHSARDHPPSSTDFRNQSPALYDGEEEYAIKEAEVKFNQYQTVLKSLLETMNVQRDSFSKLILSLSSSLDLLFSRLSTTLSGEERRRRKEGVDSLLLFVSFPVIEETKAKIQEEKRKQEDLKRKLSQMKGIDGLSDDDHFDVNAPTKEKLDEMERQVLKKQRNLEELRREANKREEEKERLQQENETLREQLKRYSQRKQSSAPRGMDMARSKTTPVTEQQQHIHHANRQPPSAQPYPREPEDYRHFDTSPSSVSYEGYEEQKQQSRYAAPLRRNSKPHLSAQTERFEDGLERGQDSPMSDMNERQWRDEDHESRQDVYHYDETEETQDADDDENDPDFEYFEE</sequence>
<feature type="compositionally biased region" description="Basic and acidic residues" evidence="1">
    <location>
        <begin position="346"/>
        <end position="370"/>
    </location>
</feature>
<evidence type="ECO:0000313" key="3">
    <source>
        <dbReference type="Proteomes" id="UP001281761"/>
    </source>
</evidence>
<feature type="compositionally biased region" description="Acidic residues" evidence="1">
    <location>
        <begin position="500"/>
        <end position="521"/>
    </location>
</feature>
<feature type="compositionally biased region" description="Polar residues" evidence="1">
    <location>
        <begin position="53"/>
        <end position="63"/>
    </location>
</feature>
<feature type="region of interest" description="Disordered" evidence="1">
    <location>
        <begin position="1"/>
        <end position="197"/>
    </location>
</feature>
<name>A0ABQ9YES5_9EUKA</name>
<feature type="compositionally biased region" description="Basic and acidic residues" evidence="1">
    <location>
        <begin position="105"/>
        <end position="114"/>
    </location>
</feature>
<feature type="region of interest" description="Disordered" evidence="1">
    <location>
        <begin position="346"/>
        <end position="521"/>
    </location>
</feature>